<protein>
    <submittedName>
        <fullName evidence="1">Uncharacterized protein</fullName>
    </submittedName>
</protein>
<reference evidence="1" key="1">
    <citation type="journal article" date="2014" name="Front. Microbiol.">
        <title>High frequency of phylogenetically diverse reductive dehalogenase-homologous genes in deep subseafloor sedimentary metagenomes.</title>
        <authorList>
            <person name="Kawai M."/>
            <person name="Futagami T."/>
            <person name="Toyoda A."/>
            <person name="Takaki Y."/>
            <person name="Nishi S."/>
            <person name="Hori S."/>
            <person name="Arai W."/>
            <person name="Tsubouchi T."/>
            <person name="Morono Y."/>
            <person name="Uchiyama I."/>
            <person name="Ito T."/>
            <person name="Fujiyama A."/>
            <person name="Inagaki F."/>
            <person name="Takami H."/>
        </authorList>
    </citation>
    <scope>NUCLEOTIDE SEQUENCE</scope>
    <source>
        <strain evidence="1">Expedition CK06-06</strain>
    </source>
</reference>
<dbReference type="EMBL" id="BART01010014">
    <property type="protein sequence ID" value="GAG83963.1"/>
    <property type="molecule type" value="Genomic_DNA"/>
</dbReference>
<organism evidence="1">
    <name type="scientific">marine sediment metagenome</name>
    <dbReference type="NCBI Taxonomy" id="412755"/>
    <lineage>
        <taxon>unclassified sequences</taxon>
        <taxon>metagenomes</taxon>
        <taxon>ecological metagenomes</taxon>
    </lineage>
</organism>
<comment type="caution">
    <text evidence="1">The sequence shown here is derived from an EMBL/GenBank/DDBJ whole genome shotgun (WGS) entry which is preliminary data.</text>
</comment>
<sequence length="174" mass="19218">MKATGKTLTLRGTMVAADWDNWNTKNILDYANVLDINKAWRVRWVETWLSTPIGLIAAGSRTDCSITTMLDTESVVNPVNRADDNRQIAWGSQTYSLGRAPASKCTGIIGNQVVIDPDHIVQKELNINFLPLGDAVIEGVEIDINFIVYLEEIQITANESIVSTIKQSAQSLNQ</sequence>
<gene>
    <name evidence="1" type="ORF">S01H4_21980</name>
</gene>
<proteinExistence type="predicted"/>
<accession>X1BIR9</accession>
<name>X1BIR9_9ZZZZ</name>
<evidence type="ECO:0000313" key="1">
    <source>
        <dbReference type="EMBL" id="GAG83963.1"/>
    </source>
</evidence>
<dbReference type="AlphaFoldDB" id="X1BIR9"/>